<dbReference type="PRINTS" id="PR00411">
    <property type="entry name" value="PNDRDTASEI"/>
</dbReference>
<feature type="domain" description="Pyridine nucleotide-disulphide oxidoreductase dimerisation" evidence="7">
    <location>
        <begin position="329"/>
        <end position="431"/>
    </location>
</feature>
<dbReference type="PANTHER" id="PTHR43429">
    <property type="entry name" value="PYRIDINE NUCLEOTIDE-DISULFIDE OXIDOREDUCTASE DOMAIN-CONTAINING"/>
    <property type="match status" value="1"/>
</dbReference>
<organism evidence="9 10">
    <name type="scientific">Priestia veravalensis</name>
    <dbReference type="NCBI Taxonomy" id="1414648"/>
    <lineage>
        <taxon>Bacteria</taxon>
        <taxon>Bacillati</taxon>
        <taxon>Bacillota</taxon>
        <taxon>Bacilli</taxon>
        <taxon>Bacillales</taxon>
        <taxon>Bacillaceae</taxon>
        <taxon>Priestia</taxon>
    </lineage>
</organism>
<dbReference type="InterPro" id="IPR036188">
    <property type="entry name" value="FAD/NAD-bd_sf"/>
</dbReference>
<dbReference type="SUPFAM" id="SSF55424">
    <property type="entry name" value="FAD/NAD-linked reductases, dimerisation (C-terminal) domain"/>
    <property type="match status" value="1"/>
</dbReference>
<dbReference type="InterPro" id="IPR016156">
    <property type="entry name" value="FAD/NAD-linked_Rdtase_dimer_sf"/>
</dbReference>
<dbReference type="Gene3D" id="3.50.50.60">
    <property type="entry name" value="FAD/NAD(P)-binding domain"/>
    <property type="match status" value="2"/>
</dbReference>
<evidence type="ECO:0000256" key="5">
    <source>
        <dbReference type="ARBA" id="ARBA00023002"/>
    </source>
</evidence>
<protein>
    <submittedName>
        <fullName evidence="9">NADH dehydrogenase</fullName>
    </submittedName>
</protein>
<dbReference type="InterPro" id="IPR050260">
    <property type="entry name" value="FAD-bd_OxRdtase"/>
</dbReference>
<keyword evidence="5" id="KW-0560">Oxidoreductase</keyword>
<comment type="caution">
    <text evidence="9">The sequence shown here is derived from an EMBL/GenBank/DDBJ whole genome shotgun (WGS) entry which is preliminary data.</text>
</comment>
<evidence type="ECO:0000256" key="2">
    <source>
        <dbReference type="ARBA" id="ARBA00009130"/>
    </source>
</evidence>
<proteinExistence type="inferred from homology"/>
<keyword evidence="6" id="KW-0676">Redox-active center</keyword>
<dbReference type="Proteomes" id="UP000053681">
    <property type="component" value="Unassembled WGS sequence"/>
</dbReference>
<dbReference type="RefSeq" id="WP_062687135.1">
    <property type="nucleotide sequence ID" value="NZ_KQ758674.1"/>
</dbReference>
<keyword evidence="4" id="KW-0274">FAD</keyword>
<dbReference type="SUPFAM" id="SSF51905">
    <property type="entry name" value="FAD/NAD(P)-binding domain"/>
    <property type="match status" value="1"/>
</dbReference>
<dbReference type="NCBIfam" id="NF007123">
    <property type="entry name" value="PRK09564.1"/>
    <property type="match status" value="1"/>
</dbReference>
<keyword evidence="3" id="KW-0285">Flavoprotein</keyword>
<evidence type="ECO:0000256" key="1">
    <source>
        <dbReference type="ARBA" id="ARBA00001974"/>
    </source>
</evidence>
<evidence type="ECO:0000259" key="8">
    <source>
        <dbReference type="Pfam" id="PF07992"/>
    </source>
</evidence>
<evidence type="ECO:0000259" key="7">
    <source>
        <dbReference type="Pfam" id="PF02852"/>
    </source>
</evidence>
<dbReference type="PANTHER" id="PTHR43429:SF1">
    <property type="entry name" value="NAD(P)H SULFUR OXIDOREDUCTASE (COA-DEPENDENT)"/>
    <property type="match status" value="1"/>
</dbReference>
<evidence type="ECO:0000256" key="6">
    <source>
        <dbReference type="ARBA" id="ARBA00023284"/>
    </source>
</evidence>
<name>A0A0V8JIS7_9BACI</name>
<dbReference type="InterPro" id="IPR004099">
    <property type="entry name" value="Pyr_nucl-diS_OxRdtase_dimer"/>
</dbReference>
<reference evidence="9 10" key="1">
    <citation type="submission" date="2015-11" db="EMBL/GenBank/DDBJ databases">
        <title>Bacillus caseinolyticus sp nov.</title>
        <authorList>
            <person name="Dastager S.G."/>
            <person name="Mawlankar R."/>
        </authorList>
    </citation>
    <scope>NUCLEOTIDE SEQUENCE [LARGE SCALE GENOMIC DNA]</scope>
    <source>
        <strain evidence="9 10">SGD-V-76</strain>
    </source>
</reference>
<comment type="similarity">
    <text evidence="2">Belongs to the class-III pyridine nucleotide-disulfide oxidoreductase family.</text>
</comment>
<dbReference type="AlphaFoldDB" id="A0A0V8JIS7"/>
<comment type="cofactor">
    <cofactor evidence="1">
        <name>FAD</name>
        <dbReference type="ChEBI" id="CHEBI:57692"/>
    </cofactor>
</comment>
<dbReference type="InterPro" id="IPR023753">
    <property type="entry name" value="FAD/NAD-binding_dom"/>
</dbReference>
<evidence type="ECO:0000313" key="10">
    <source>
        <dbReference type="Proteomes" id="UP000053681"/>
    </source>
</evidence>
<keyword evidence="10" id="KW-1185">Reference proteome</keyword>
<evidence type="ECO:0000256" key="4">
    <source>
        <dbReference type="ARBA" id="ARBA00022827"/>
    </source>
</evidence>
<evidence type="ECO:0000256" key="3">
    <source>
        <dbReference type="ARBA" id="ARBA00022630"/>
    </source>
</evidence>
<accession>A0A0V8JIS7</accession>
<dbReference type="PRINTS" id="PR00368">
    <property type="entry name" value="FADPNR"/>
</dbReference>
<dbReference type="EMBL" id="LNQP01000059">
    <property type="protein sequence ID" value="KSU86949.1"/>
    <property type="molecule type" value="Genomic_DNA"/>
</dbReference>
<dbReference type="GO" id="GO:0016491">
    <property type="term" value="F:oxidoreductase activity"/>
    <property type="evidence" value="ECO:0007669"/>
    <property type="project" value="UniProtKB-KW"/>
</dbReference>
<dbReference type="Pfam" id="PF07992">
    <property type="entry name" value="Pyr_redox_2"/>
    <property type="match status" value="1"/>
</dbReference>
<dbReference type="Pfam" id="PF02852">
    <property type="entry name" value="Pyr_redox_dim"/>
    <property type="match status" value="1"/>
</dbReference>
<evidence type="ECO:0000313" key="9">
    <source>
        <dbReference type="EMBL" id="KSU86949.1"/>
    </source>
</evidence>
<gene>
    <name evidence="9" type="ORF">AS180_15840</name>
</gene>
<sequence>MKRIIVIGGVAGGMSAASQLRRLDQEAEIIVFEKGRDVSYSACGMPYYLSGVVKEQESLIARTVDEFKERDITVQLQHEVKEVNHIKKYVVVHNHQTNESQEVSYDELIIATGASAVKPPFMIDAQNVFSLKTLEDSTNIHRYLKEENVQKVVIIGGGYIGMELVETMHLLGKQVSVIERGNHILSMFDEEIATRIQGELKNDIAFHVNEEVEELIADREKITAVRTNKNTHEADLVIVNVGVKPNTSFLERNGIRMLENGAILINDKMETNVPHLYAAGDCASSYHLVLKKPVHFSLGTIANKQGRILGANLGGEDKHFPGVIGTSILKVMDLEVAKTGITEKEAKAENLQYKAVTVDAYNHTPYYPDATKMLVKLIYEKDTHIILGAQIMGKSEAAKRIDVFATAITARLTTEQLTMLDLSYAPPFATVWDAVQIASQKAT</sequence>
<feature type="domain" description="FAD/NAD(P)-binding" evidence="8">
    <location>
        <begin position="3"/>
        <end position="288"/>
    </location>
</feature>